<dbReference type="PANTHER" id="PTHR15032">
    <property type="entry name" value="N-ACYL-PHOSPHATIDYLETHANOLAMINE-HYDROLYZING PHOSPHOLIPASE D"/>
    <property type="match status" value="1"/>
</dbReference>
<dbReference type="InterPro" id="IPR036866">
    <property type="entry name" value="RibonucZ/Hydroxyglut_hydro"/>
</dbReference>
<dbReference type="HOGENOM" id="CLU_020884_2_1_1"/>
<proteinExistence type="predicted"/>
<keyword evidence="4" id="KW-1185">Reference proteome</keyword>
<dbReference type="InterPro" id="IPR024884">
    <property type="entry name" value="NAPE-PLD"/>
</dbReference>
<gene>
    <name evidence="3" type="ORF">LEMA_P028190.1</name>
</gene>
<dbReference type="PIRSF" id="PIRSF038896">
    <property type="entry name" value="NAPE-PLD"/>
    <property type="match status" value="1"/>
</dbReference>
<dbReference type="PANTHER" id="PTHR15032:SF4">
    <property type="entry name" value="N-ACYL-PHOSPHATIDYLETHANOLAMINE-HYDROLYZING PHOSPHOLIPASE D"/>
    <property type="match status" value="1"/>
</dbReference>
<evidence type="ECO:0000259" key="2">
    <source>
        <dbReference type="Pfam" id="PF12706"/>
    </source>
</evidence>
<dbReference type="Gene3D" id="3.60.15.10">
    <property type="entry name" value="Ribonuclease Z/Hydroxyacylglutathione hydrolase-like"/>
    <property type="match status" value="1"/>
</dbReference>
<feature type="binding site" evidence="1">
    <location>
        <position position="337"/>
    </location>
    <ligand>
        <name>an N-acyl-1,2-diacyl-sn-glycero-3-phosphoethanolamine</name>
        <dbReference type="ChEBI" id="CHEBI:62537"/>
    </ligand>
</feature>
<dbReference type="eggNOG" id="KOG3798">
    <property type="taxonomic scope" value="Eukaryota"/>
</dbReference>
<dbReference type="GO" id="GO:0070292">
    <property type="term" value="P:N-acylphosphatidylethanolamine metabolic process"/>
    <property type="evidence" value="ECO:0007669"/>
    <property type="project" value="TreeGrafter"/>
</dbReference>
<evidence type="ECO:0000313" key="4">
    <source>
        <dbReference type="Proteomes" id="UP000002668"/>
    </source>
</evidence>
<sequence>MSNPSSRISALAQLQPDGYTTAHHIDNPPTSFRNPWPSYKSSGIISAFRGRFHNTTKNFVPVPSDRAGLVGVRRPDFTPTSTSRQQKNSFKVIWIGHASFFIETPASQPGERGMRLLLDPVWSERVGPYNLVGPVRFTPPPCTIDDLPEIDAVLISHDHYDHLDSATLKQLMAKQNGDLRFFCGLGVKAVLTGLGVGIRANQVEDMDWWHGFTMEKEGVAAAQVICTPAQHRSGRTPWGFDSTLWCSWVIQSPAPSTDTDADKRKDGVQDMDTRKRLFFAGDTGYCAVDSDAQFSHHHSPHPSCPAFKDIGQLYGPFDLALLPIGCFKPRSVLSNQHCSPEDSLSIHKDVRSKRSIGMHYGTFRGSYSASFEPVTEPSERWRKGVEAEGLEWGIDVGLCDVGETVVV</sequence>
<dbReference type="InParanoid" id="E4ZVP1"/>
<dbReference type="GO" id="GO:0005737">
    <property type="term" value="C:cytoplasm"/>
    <property type="evidence" value="ECO:0007669"/>
    <property type="project" value="TreeGrafter"/>
</dbReference>
<dbReference type="FunCoup" id="E4ZVP1">
    <property type="interactions" value="44"/>
</dbReference>
<dbReference type="Proteomes" id="UP000002668">
    <property type="component" value="Genome"/>
</dbReference>
<dbReference type="VEuPathDB" id="FungiDB:LEMA_P028190.1"/>
<feature type="domain" description="Metallo-beta-lactamase" evidence="2">
    <location>
        <begin position="115"/>
        <end position="253"/>
    </location>
</feature>
<dbReference type="GO" id="GO:0008270">
    <property type="term" value="F:zinc ion binding"/>
    <property type="evidence" value="ECO:0007669"/>
    <property type="project" value="InterPro"/>
</dbReference>
<dbReference type="EMBL" id="FP929127">
    <property type="protein sequence ID" value="CBX95667.1"/>
    <property type="molecule type" value="Genomic_DNA"/>
</dbReference>
<dbReference type="GO" id="GO:0070290">
    <property type="term" value="F:N-acylphosphatidylethanolamine-specific phospholipase D activity"/>
    <property type="evidence" value="ECO:0007669"/>
    <property type="project" value="InterPro"/>
</dbReference>
<dbReference type="InterPro" id="IPR001279">
    <property type="entry name" value="Metallo-B-lactamas"/>
</dbReference>
<dbReference type="GeneID" id="13288219"/>
<evidence type="ECO:0000256" key="1">
    <source>
        <dbReference type="PIRSR" id="PIRSR038896-50"/>
    </source>
</evidence>
<dbReference type="OMA" id="EPPERWR"/>
<protein>
    <recommendedName>
        <fullName evidence="2">Metallo-beta-lactamase domain-containing protein</fullName>
    </recommendedName>
</protein>
<reference evidence="4" key="1">
    <citation type="journal article" date="2011" name="Nat. Commun.">
        <title>Effector diversification within compartments of the Leptosphaeria maculans genome affected by Repeat-Induced Point mutations.</title>
        <authorList>
            <person name="Rouxel T."/>
            <person name="Grandaubert J."/>
            <person name="Hane J.K."/>
            <person name="Hoede C."/>
            <person name="van de Wouw A.P."/>
            <person name="Couloux A."/>
            <person name="Dominguez V."/>
            <person name="Anthouard V."/>
            <person name="Bally P."/>
            <person name="Bourras S."/>
            <person name="Cozijnsen A.J."/>
            <person name="Ciuffetti L.M."/>
            <person name="Degrave A."/>
            <person name="Dilmaghani A."/>
            <person name="Duret L."/>
            <person name="Fudal I."/>
            <person name="Goodwin S.B."/>
            <person name="Gout L."/>
            <person name="Glaser N."/>
            <person name="Linglin J."/>
            <person name="Kema G.H.J."/>
            <person name="Lapalu N."/>
            <person name="Lawrence C.B."/>
            <person name="May K."/>
            <person name="Meyer M."/>
            <person name="Ollivier B."/>
            <person name="Poulain J."/>
            <person name="Schoch C.L."/>
            <person name="Simon A."/>
            <person name="Spatafora J.W."/>
            <person name="Stachowiak A."/>
            <person name="Turgeon B.G."/>
            <person name="Tyler B.M."/>
            <person name="Vincent D."/>
            <person name="Weissenbach J."/>
            <person name="Amselem J."/>
            <person name="Quesneville H."/>
            <person name="Oliver R.P."/>
            <person name="Wincker P."/>
            <person name="Balesdent M.-H."/>
            <person name="Howlett B.J."/>
        </authorList>
    </citation>
    <scope>NUCLEOTIDE SEQUENCE [LARGE SCALE GENOMIC DNA]</scope>
    <source>
        <strain evidence="4">JN3 / isolate v23.1.3 / race Av1-4-5-6-7-8</strain>
    </source>
</reference>
<dbReference type="GO" id="GO:0070291">
    <property type="term" value="P:N-acylethanolamine metabolic process"/>
    <property type="evidence" value="ECO:0007669"/>
    <property type="project" value="TreeGrafter"/>
</dbReference>
<feature type="domain" description="Metallo-beta-lactamase" evidence="2">
    <location>
        <begin position="272"/>
        <end position="360"/>
    </location>
</feature>
<dbReference type="OrthoDB" id="332863at2759"/>
<dbReference type="SUPFAM" id="SSF56281">
    <property type="entry name" value="Metallo-hydrolase/oxidoreductase"/>
    <property type="match status" value="1"/>
</dbReference>
<accession>E4ZVP1</accession>
<organism evidence="4">
    <name type="scientific">Leptosphaeria maculans (strain JN3 / isolate v23.1.3 / race Av1-4-5-6-7-8)</name>
    <name type="common">Blackleg fungus</name>
    <name type="synonym">Phoma lingam</name>
    <dbReference type="NCBI Taxonomy" id="985895"/>
    <lineage>
        <taxon>Eukaryota</taxon>
        <taxon>Fungi</taxon>
        <taxon>Dikarya</taxon>
        <taxon>Ascomycota</taxon>
        <taxon>Pezizomycotina</taxon>
        <taxon>Dothideomycetes</taxon>
        <taxon>Pleosporomycetidae</taxon>
        <taxon>Pleosporales</taxon>
        <taxon>Pleosporineae</taxon>
        <taxon>Leptosphaeriaceae</taxon>
        <taxon>Plenodomus</taxon>
        <taxon>Plenodomus lingam/Leptosphaeria maculans species complex</taxon>
    </lineage>
</organism>
<feature type="binding site" evidence="1">
    <location>
        <position position="160"/>
    </location>
    <ligand>
        <name>an N-acyl-1,2-diacyl-sn-glycero-3-phosphoethanolamine</name>
        <dbReference type="ChEBI" id="CHEBI:62537"/>
    </ligand>
</feature>
<dbReference type="Pfam" id="PF12706">
    <property type="entry name" value="Lactamase_B_2"/>
    <property type="match status" value="2"/>
</dbReference>
<evidence type="ECO:0000313" key="3">
    <source>
        <dbReference type="EMBL" id="CBX95667.1"/>
    </source>
</evidence>
<dbReference type="AlphaFoldDB" id="E4ZVP1"/>
<name>E4ZVP1_LEPMJ</name>